<dbReference type="Gene3D" id="1.20.120.1630">
    <property type="match status" value="1"/>
</dbReference>
<dbReference type="PANTHER" id="PTHR32251:SF17">
    <property type="entry name" value="STEROID 5-ALPHA REDUCTASE C-TERMINAL DOMAIN-CONTAINING PROTEIN"/>
    <property type="match status" value="1"/>
</dbReference>
<dbReference type="PANTHER" id="PTHR32251">
    <property type="entry name" value="3-OXO-5-ALPHA-STEROID 4-DEHYDROGENASE"/>
    <property type="match status" value="1"/>
</dbReference>
<reference evidence="2" key="1">
    <citation type="journal article" date="2013" name="Sci. Rep.">
        <title>Metagenomics uncovers a new group of low GC and ultra-small marine Actinobacteria.</title>
        <authorList>
            <person name="Ghai R."/>
            <person name="Mizuno C.M."/>
            <person name="Picazo A."/>
            <person name="Camacho A."/>
            <person name="Rodriguez-Valera F."/>
        </authorList>
    </citation>
    <scope>NUCLEOTIDE SEQUENCE</scope>
</reference>
<dbReference type="AlphaFoldDB" id="S5DVU2"/>
<dbReference type="InterPro" id="IPR010721">
    <property type="entry name" value="UstE-like"/>
</dbReference>
<dbReference type="GO" id="GO:0016020">
    <property type="term" value="C:membrane"/>
    <property type="evidence" value="ECO:0007669"/>
    <property type="project" value="TreeGrafter"/>
</dbReference>
<feature type="transmembrane region" description="Helical" evidence="1">
    <location>
        <begin position="7"/>
        <end position="25"/>
    </location>
</feature>
<feature type="transmembrane region" description="Helical" evidence="1">
    <location>
        <begin position="89"/>
        <end position="110"/>
    </location>
</feature>
<accession>S5DVU2</accession>
<evidence type="ECO:0000256" key="1">
    <source>
        <dbReference type="SAM" id="Phobius"/>
    </source>
</evidence>
<keyword evidence="1" id="KW-1133">Transmembrane helix</keyword>
<feature type="transmembrane region" description="Helical" evidence="1">
    <location>
        <begin position="131"/>
        <end position="155"/>
    </location>
</feature>
<feature type="transmembrane region" description="Helical" evidence="1">
    <location>
        <begin position="161"/>
        <end position="182"/>
    </location>
</feature>
<feature type="transmembrane region" description="Helical" evidence="1">
    <location>
        <begin position="37"/>
        <end position="57"/>
    </location>
</feature>
<dbReference type="Pfam" id="PF06966">
    <property type="entry name" value="DUF1295"/>
    <property type="match status" value="1"/>
</dbReference>
<name>S5DVU2_9ACTN</name>
<feature type="transmembrane region" description="Helical" evidence="1">
    <location>
        <begin position="218"/>
        <end position="250"/>
    </location>
</feature>
<proteinExistence type="predicted"/>
<feature type="transmembrane region" description="Helical" evidence="1">
    <location>
        <begin position="64"/>
        <end position="83"/>
    </location>
</feature>
<keyword evidence="1" id="KW-0472">Membrane</keyword>
<dbReference type="PROSITE" id="PS50244">
    <property type="entry name" value="S5A_REDUCTASE"/>
    <property type="match status" value="1"/>
</dbReference>
<dbReference type="EMBL" id="KC811123">
    <property type="protein sequence ID" value="AGQ19102.1"/>
    <property type="molecule type" value="Genomic_DNA"/>
</dbReference>
<protein>
    <submittedName>
        <fullName evidence="2">Steroid 5-alpha reductase family enzyme</fullName>
    </submittedName>
</protein>
<organism evidence="2">
    <name type="scientific">Candidatus Actinomarina minuta</name>
    <dbReference type="NCBI Taxonomy" id="1389454"/>
    <lineage>
        <taxon>Bacteria</taxon>
        <taxon>Bacillati</taxon>
        <taxon>Actinomycetota</taxon>
        <taxon>Actinomycetes</taxon>
        <taxon>Candidatus Actinomarinidae</taxon>
        <taxon>Candidatus Actinomarinales</taxon>
        <taxon>Candidatus Actinomarineae</taxon>
        <taxon>Candidatus Actinomarinaceae</taxon>
        <taxon>Candidatus Actinomarina</taxon>
    </lineage>
</organism>
<evidence type="ECO:0000313" key="2">
    <source>
        <dbReference type="EMBL" id="AGQ19102.1"/>
    </source>
</evidence>
<keyword evidence="1" id="KW-0812">Transmembrane</keyword>
<sequence length="292" mass="33639">MSRQVKNIINISVFLICIALINIAGQNIELEIRGVNAFTFILIVAVLVQVIFFIPSFLLKTEKYYDLVGSLTYITTISFAYFAVEDKTIIDSIIYFYVMIWASRLGIYLFRRVQKDGKDVRFEKAKRHFFWFLQYWMGQALWVCLTACAAIIAILSPEDDSLPVLAMVGMALWITGFTIESVSDYQKRAFRKDNNPSQSFIHTGLWARSRHPNYFGEITLWIGIAVIALNTLTGVEYITLISPVFVYVLLTRMSGINLLESIADERYGDLEEYQRYKRNTPVLIPKLSKDKK</sequence>